<keyword evidence="7 10" id="KW-0520">NAD</keyword>
<dbReference type="NCBIfam" id="TIGR00557">
    <property type="entry name" value="pdxA"/>
    <property type="match status" value="1"/>
</dbReference>
<evidence type="ECO:0000256" key="3">
    <source>
        <dbReference type="ARBA" id="ARBA00022833"/>
    </source>
</evidence>
<keyword evidence="6 10" id="KW-0560">Oxidoreductase</keyword>
<evidence type="ECO:0000313" key="11">
    <source>
        <dbReference type="EMBL" id="RCX33054.1"/>
    </source>
</evidence>
<feature type="binding site" evidence="10">
    <location>
        <position position="212"/>
    </location>
    <ligand>
        <name>a divalent metal cation</name>
        <dbReference type="ChEBI" id="CHEBI:60240"/>
        <note>ligand shared between dimeric partners</note>
    </ligand>
</feature>
<evidence type="ECO:0000256" key="4">
    <source>
        <dbReference type="ARBA" id="ARBA00022842"/>
    </source>
</evidence>
<keyword evidence="12" id="KW-1185">Reference proteome</keyword>
<feature type="binding site" evidence="10">
    <location>
        <position position="137"/>
    </location>
    <ligand>
        <name>substrate</name>
    </ligand>
</feature>
<evidence type="ECO:0000256" key="7">
    <source>
        <dbReference type="ARBA" id="ARBA00023027"/>
    </source>
</evidence>
<feature type="binding site" evidence="10">
    <location>
        <position position="284"/>
    </location>
    <ligand>
        <name>substrate</name>
    </ligand>
</feature>
<keyword evidence="3 10" id="KW-0862">Zinc</keyword>
<feature type="binding site" evidence="10">
    <location>
        <position position="293"/>
    </location>
    <ligand>
        <name>substrate</name>
    </ligand>
</feature>
<comment type="subcellular location">
    <subcellularLocation>
        <location evidence="10">Cytoplasm</location>
    </subcellularLocation>
</comment>
<feature type="binding site" evidence="10">
    <location>
        <position position="267"/>
    </location>
    <ligand>
        <name>a divalent metal cation</name>
        <dbReference type="ChEBI" id="CHEBI:60240"/>
        <note>ligand shared between dimeric partners</note>
    </ligand>
</feature>
<comment type="miscellaneous">
    <text evidence="10">The active site is located at the dimer interface.</text>
</comment>
<comment type="function">
    <text evidence="10">Catalyzes the NAD(P)-dependent oxidation of 4-(phosphooxy)-L-threonine (HTP) into 2-amino-3-oxo-4-(phosphooxy)butyric acid which spontaneously decarboxylates to form 3-amino-2-oxopropyl phosphate (AHAP).</text>
</comment>
<keyword evidence="5 10" id="KW-0521">NADP</keyword>
<sequence length="330" mass="34611">MTTNPLRIVLTPGEPAGIGPDLAVQAAQRALPAEVVAAADPALLAERAQRLGLPLELLEHTPGDPPQAHRPGTLRVLPVPLRAPAVAGRLDPANAPYVLETLERAARGCEAGAFAALVTGPVHKGIINEAGIPFSGHTEFLQALTGTAQVVMMLATEGLRVALATTHLPLREVADAITPERLERVIRVLHGDLRGRFGLADPRILVCGLNPHAGEGGHLGREEIEVITPVLERLAAEGIRLEGPLPADTLFTPRHLAGADAVLAMYHDQGLPVLKYKGFGRAVNVTLGLPIIRTSVDHGTALDLAGSGRADPGSLQVALATALEMARHSR</sequence>
<keyword evidence="2 10" id="KW-0479">Metal-binding</keyword>
<proteinExistence type="inferred from homology"/>
<protein>
    <recommendedName>
        <fullName evidence="10">4-hydroxythreonine-4-phosphate dehydrogenase</fullName>
        <ecNumber evidence="10">1.1.1.262</ecNumber>
    </recommendedName>
    <alternativeName>
        <fullName evidence="10">4-(phosphohydroxy)-L-threonine dehydrogenase</fullName>
    </alternativeName>
</protein>
<organism evidence="11 12">
    <name type="scientific">Thioalbus denitrificans</name>
    <dbReference type="NCBI Taxonomy" id="547122"/>
    <lineage>
        <taxon>Bacteria</taxon>
        <taxon>Pseudomonadati</taxon>
        <taxon>Pseudomonadota</taxon>
        <taxon>Gammaproteobacteria</taxon>
        <taxon>Chromatiales</taxon>
        <taxon>Ectothiorhodospiraceae</taxon>
        <taxon>Thioalbus</taxon>
    </lineage>
</organism>
<comment type="catalytic activity">
    <reaction evidence="10">
        <text>4-(phosphooxy)-L-threonine + NAD(+) = 3-amino-2-oxopropyl phosphate + CO2 + NADH</text>
        <dbReference type="Rhea" id="RHEA:32275"/>
        <dbReference type="ChEBI" id="CHEBI:16526"/>
        <dbReference type="ChEBI" id="CHEBI:57279"/>
        <dbReference type="ChEBI" id="CHEBI:57540"/>
        <dbReference type="ChEBI" id="CHEBI:57945"/>
        <dbReference type="ChEBI" id="CHEBI:58452"/>
        <dbReference type="EC" id="1.1.1.262"/>
    </reaction>
</comment>
<comment type="subunit">
    <text evidence="10">Homodimer.</text>
</comment>
<accession>A0A369CMG7</accession>
<evidence type="ECO:0000256" key="5">
    <source>
        <dbReference type="ARBA" id="ARBA00022857"/>
    </source>
</evidence>
<dbReference type="RefSeq" id="WP_114277936.1">
    <property type="nucleotide sequence ID" value="NZ_QPJY01000001.1"/>
</dbReference>
<keyword evidence="9 10" id="KW-0170">Cobalt</keyword>
<dbReference type="Gene3D" id="3.40.718.10">
    <property type="entry name" value="Isopropylmalate Dehydrogenase"/>
    <property type="match status" value="1"/>
</dbReference>
<dbReference type="GO" id="GO:0008270">
    <property type="term" value="F:zinc ion binding"/>
    <property type="evidence" value="ECO:0007669"/>
    <property type="project" value="UniProtKB-UniRule"/>
</dbReference>
<dbReference type="GO" id="GO:0008615">
    <property type="term" value="P:pyridoxine biosynthetic process"/>
    <property type="evidence" value="ECO:0007669"/>
    <property type="project" value="UniProtKB-UniRule"/>
</dbReference>
<evidence type="ECO:0000256" key="9">
    <source>
        <dbReference type="ARBA" id="ARBA00023285"/>
    </source>
</evidence>
<dbReference type="GO" id="GO:0051287">
    <property type="term" value="F:NAD binding"/>
    <property type="evidence" value="ECO:0007669"/>
    <property type="project" value="InterPro"/>
</dbReference>
<dbReference type="GO" id="GO:0000287">
    <property type="term" value="F:magnesium ion binding"/>
    <property type="evidence" value="ECO:0007669"/>
    <property type="project" value="UniProtKB-UniRule"/>
</dbReference>
<evidence type="ECO:0000256" key="6">
    <source>
        <dbReference type="ARBA" id="ARBA00023002"/>
    </source>
</evidence>
<feature type="binding site" evidence="10">
    <location>
        <position position="138"/>
    </location>
    <ligand>
        <name>substrate</name>
    </ligand>
</feature>
<evidence type="ECO:0000256" key="2">
    <source>
        <dbReference type="ARBA" id="ARBA00022723"/>
    </source>
</evidence>
<keyword evidence="4 10" id="KW-0460">Magnesium</keyword>
<dbReference type="EC" id="1.1.1.262" evidence="10"/>
<dbReference type="OrthoDB" id="9801783at2"/>
<evidence type="ECO:0000256" key="1">
    <source>
        <dbReference type="ARBA" id="ARBA00022490"/>
    </source>
</evidence>
<keyword evidence="8 10" id="KW-0664">Pyridoxine biosynthesis</keyword>
<dbReference type="EMBL" id="QPJY01000001">
    <property type="protein sequence ID" value="RCX33054.1"/>
    <property type="molecule type" value="Genomic_DNA"/>
</dbReference>
<dbReference type="UniPathway" id="UPA00244">
    <property type="reaction ID" value="UER00312"/>
</dbReference>
<dbReference type="PANTHER" id="PTHR30004:SF5">
    <property type="entry name" value="4-HYDROXYTHREONINE-4-PHOSPHATE DEHYDROGENASE"/>
    <property type="match status" value="1"/>
</dbReference>
<dbReference type="InterPro" id="IPR005255">
    <property type="entry name" value="PdxA_fam"/>
</dbReference>
<feature type="binding site" evidence="10">
    <location>
        <position position="167"/>
    </location>
    <ligand>
        <name>a divalent metal cation</name>
        <dbReference type="ChEBI" id="CHEBI:60240"/>
        <note>ligand shared between dimeric partners</note>
    </ligand>
</feature>
<comment type="caution">
    <text evidence="11">The sequence shown here is derived from an EMBL/GenBank/DDBJ whole genome shotgun (WGS) entry which is preliminary data.</text>
</comment>
<comment type="pathway">
    <text evidence="10">Cofactor biosynthesis; pyridoxine 5'-phosphate biosynthesis; pyridoxine 5'-phosphate from D-erythrose 4-phosphate: step 4/5.</text>
</comment>
<dbReference type="SUPFAM" id="SSF53659">
    <property type="entry name" value="Isocitrate/Isopropylmalate dehydrogenase-like"/>
    <property type="match status" value="1"/>
</dbReference>
<gene>
    <name evidence="10" type="primary">pdxA</name>
    <name evidence="11" type="ORF">DFQ59_101353</name>
</gene>
<evidence type="ECO:0000256" key="10">
    <source>
        <dbReference type="HAMAP-Rule" id="MF_00536"/>
    </source>
</evidence>
<dbReference type="Pfam" id="PF04166">
    <property type="entry name" value="PdxA"/>
    <property type="match status" value="1"/>
</dbReference>
<evidence type="ECO:0000313" key="12">
    <source>
        <dbReference type="Proteomes" id="UP000252707"/>
    </source>
</evidence>
<evidence type="ECO:0000256" key="8">
    <source>
        <dbReference type="ARBA" id="ARBA00023096"/>
    </source>
</evidence>
<dbReference type="PANTHER" id="PTHR30004">
    <property type="entry name" value="4-HYDROXYTHREONINE-4-PHOSPHATE DEHYDROGENASE"/>
    <property type="match status" value="1"/>
</dbReference>
<dbReference type="GO" id="GO:0050897">
    <property type="term" value="F:cobalt ion binding"/>
    <property type="evidence" value="ECO:0007669"/>
    <property type="project" value="UniProtKB-UniRule"/>
</dbReference>
<dbReference type="AlphaFoldDB" id="A0A369CMG7"/>
<dbReference type="GO" id="GO:0005737">
    <property type="term" value="C:cytoplasm"/>
    <property type="evidence" value="ECO:0007669"/>
    <property type="project" value="UniProtKB-SubCell"/>
</dbReference>
<dbReference type="GO" id="GO:0042823">
    <property type="term" value="P:pyridoxal phosphate biosynthetic process"/>
    <property type="evidence" value="ECO:0007669"/>
    <property type="project" value="UniProtKB-UniRule"/>
</dbReference>
<dbReference type="HAMAP" id="MF_00536">
    <property type="entry name" value="PdxA"/>
    <property type="match status" value="1"/>
</dbReference>
<dbReference type="Proteomes" id="UP000252707">
    <property type="component" value="Unassembled WGS sequence"/>
</dbReference>
<reference evidence="11 12" key="1">
    <citation type="submission" date="2018-07" db="EMBL/GenBank/DDBJ databases">
        <title>Genomic Encyclopedia of Type Strains, Phase IV (KMG-IV): sequencing the most valuable type-strain genomes for metagenomic binning, comparative biology and taxonomic classification.</title>
        <authorList>
            <person name="Goeker M."/>
        </authorList>
    </citation>
    <scope>NUCLEOTIDE SEQUENCE [LARGE SCALE GENOMIC DNA]</scope>
    <source>
        <strain evidence="11 12">DSM 26407</strain>
    </source>
</reference>
<dbReference type="InterPro" id="IPR037510">
    <property type="entry name" value="PdxA"/>
</dbReference>
<dbReference type="GO" id="GO:0050570">
    <property type="term" value="F:4-hydroxythreonine-4-phosphate dehydrogenase activity"/>
    <property type="evidence" value="ECO:0007669"/>
    <property type="project" value="UniProtKB-UniRule"/>
</dbReference>
<comment type="cofactor">
    <cofactor evidence="10">
        <name>Zn(2+)</name>
        <dbReference type="ChEBI" id="CHEBI:29105"/>
    </cofactor>
    <cofactor evidence="10">
        <name>Mg(2+)</name>
        <dbReference type="ChEBI" id="CHEBI:18420"/>
    </cofactor>
    <cofactor evidence="10">
        <name>Co(2+)</name>
        <dbReference type="ChEBI" id="CHEBI:48828"/>
    </cofactor>
    <text evidence="10">Binds 1 divalent metal cation per subunit. Can use ions such as Zn(2+), Mg(2+) or Co(2+).</text>
</comment>
<keyword evidence="1 10" id="KW-0963">Cytoplasm</keyword>
<name>A0A369CMG7_9GAMM</name>
<comment type="similarity">
    <text evidence="10">Belongs to the PdxA family.</text>
</comment>
<feature type="binding site" evidence="10">
    <location>
        <position position="275"/>
    </location>
    <ligand>
        <name>substrate</name>
    </ligand>
</feature>